<evidence type="ECO:0000256" key="1">
    <source>
        <dbReference type="SAM" id="MobiDB-lite"/>
    </source>
</evidence>
<sequence>MLLQVLRIFEIPTPKLRTDGTEHLSEERPSEQKQIFRTNRGLQRIYRKRRGLRSPSGSSGGTGVFKGSLGGGEAFEAQTDLLEEQ</sequence>
<keyword evidence="3" id="KW-1185">Reference proteome</keyword>
<organism evidence="2 3">
    <name type="scientific">Steinernema hermaphroditum</name>
    <dbReference type="NCBI Taxonomy" id="289476"/>
    <lineage>
        <taxon>Eukaryota</taxon>
        <taxon>Metazoa</taxon>
        <taxon>Ecdysozoa</taxon>
        <taxon>Nematoda</taxon>
        <taxon>Chromadorea</taxon>
        <taxon>Rhabditida</taxon>
        <taxon>Tylenchina</taxon>
        <taxon>Panagrolaimomorpha</taxon>
        <taxon>Strongyloidoidea</taxon>
        <taxon>Steinernematidae</taxon>
        <taxon>Steinernema</taxon>
    </lineage>
</organism>
<gene>
    <name evidence="2" type="ORF">QR680_004534</name>
</gene>
<dbReference type="AlphaFoldDB" id="A0AA39HP00"/>
<reference evidence="2" key="1">
    <citation type="submission" date="2023-06" db="EMBL/GenBank/DDBJ databases">
        <title>Genomic analysis of the entomopathogenic nematode Steinernema hermaphroditum.</title>
        <authorList>
            <person name="Schwarz E.M."/>
            <person name="Heppert J.K."/>
            <person name="Baniya A."/>
            <person name="Schwartz H.T."/>
            <person name="Tan C.-H."/>
            <person name="Antoshechkin I."/>
            <person name="Sternberg P.W."/>
            <person name="Goodrich-Blair H."/>
            <person name="Dillman A.R."/>
        </authorList>
    </citation>
    <scope>NUCLEOTIDE SEQUENCE</scope>
    <source>
        <strain evidence="2">PS9179</strain>
        <tissue evidence="2">Whole animal</tissue>
    </source>
</reference>
<accession>A0AA39HP00</accession>
<comment type="caution">
    <text evidence="2">The sequence shown here is derived from an EMBL/GenBank/DDBJ whole genome shotgun (WGS) entry which is preliminary data.</text>
</comment>
<dbReference type="Proteomes" id="UP001175271">
    <property type="component" value="Unassembled WGS sequence"/>
</dbReference>
<protein>
    <submittedName>
        <fullName evidence="2">Uncharacterized protein</fullName>
    </submittedName>
</protein>
<proteinExistence type="predicted"/>
<feature type="compositionally biased region" description="Gly residues" evidence="1">
    <location>
        <begin position="58"/>
        <end position="73"/>
    </location>
</feature>
<dbReference type="EMBL" id="JAUCMV010000003">
    <property type="protein sequence ID" value="KAK0409420.1"/>
    <property type="molecule type" value="Genomic_DNA"/>
</dbReference>
<name>A0AA39HP00_9BILA</name>
<evidence type="ECO:0000313" key="3">
    <source>
        <dbReference type="Proteomes" id="UP001175271"/>
    </source>
</evidence>
<evidence type="ECO:0000313" key="2">
    <source>
        <dbReference type="EMBL" id="KAK0409420.1"/>
    </source>
</evidence>
<feature type="region of interest" description="Disordered" evidence="1">
    <location>
        <begin position="49"/>
        <end position="85"/>
    </location>
</feature>